<dbReference type="AlphaFoldDB" id="A0A7J7DRE6"/>
<evidence type="ECO:0000256" key="2">
    <source>
        <dbReference type="ARBA" id="ARBA00009977"/>
    </source>
</evidence>
<evidence type="ECO:0000256" key="3">
    <source>
        <dbReference type="ARBA" id="ARBA00022448"/>
    </source>
</evidence>
<keyword evidence="7 8" id="KW-0472">Membrane</keyword>
<dbReference type="EMBL" id="JAAARO010000004">
    <property type="protein sequence ID" value="KAF5748891.1"/>
    <property type="molecule type" value="Genomic_DNA"/>
</dbReference>
<keyword evidence="6 8" id="KW-1133">Transmembrane helix</keyword>
<evidence type="ECO:0000256" key="5">
    <source>
        <dbReference type="ARBA" id="ARBA00022970"/>
    </source>
</evidence>
<dbReference type="GO" id="GO:0016020">
    <property type="term" value="C:membrane"/>
    <property type="evidence" value="ECO:0007669"/>
    <property type="project" value="UniProtKB-SubCell"/>
</dbReference>
<keyword evidence="3" id="KW-0813">Transport</keyword>
<comment type="similarity">
    <text evidence="2">Belongs to the GLUTAMINE DUMPER 1 (TC 9.B.60) family.</text>
</comment>
<dbReference type="PANTHER" id="PTHR33228:SF77">
    <property type="entry name" value="PROTEIN GLUTAMINE DUMPER 2"/>
    <property type="match status" value="1"/>
</dbReference>
<proteinExistence type="inferred from homology"/>
<dbReference type="Proteomes" id="UP000593562">
    <property type="component" value="Unassembled WGS sequence"/>
</dbReference>
<feature type="transmembrane region" description="Helical" evidence="8">
    <location>
        <begin position="24"/>
        <end position="46"/>
    </location>
</feature>
<reference evidence="9 10" key="1">
    <citation type="journal article" date="2020" name="Nat. Commun.">
        <title>Genome of Tripterygium wilfordii and identification of cytochrome P450 involved in triptolide biosynthesis.</title>
        <authorList>
            <person name="Tu L."/>
            <person name="Su P."/>
            <person name="Zhang Z."/>
            <person name="Gao L."/>
            <person name="Wang J."/>
            <person name="Hu T."/>
            <person name="Zhou J."/>
            <person name="Zhang Y."/>
            <person name="Zhao Y."/>
            <person name="Liu Y."/>
            <person name="Song Y."/>
            <person name="Tong Y."/>
            <person name="Lu Y."/>
            <person name="Yang J."/>
            <person name="Xu C."/>
            <person name="Jia M."/>
            <person name="Peters R.J."/>
            <person name="Huang L."/>
            <person name="Gao W."/>
        </authorList>
    </citation>
    <scope>NUCLEOTIDE SEQUENCE [LARGE SCALE GENOMIC DNA]</scope>
    <source>
        <strain evidence="10">cv. XIE 37</strain>
        <tissue evidence="9">Leaf</tissue>
    </source>
</reference>
<keyword evidence="5" id="KW-0029">Amino-acid transport</keyword>
<evidence type="ECO:0000313" key="9">
    <source>
        <dbReference type="EMBL" id="KAF5748891.1"/>
    </source>
</evidence>
<comment type="subcellular location">
    <subcellularLocation>
        <location evidence="1">Membrane</location>
        <topology evidence="1">Single-pass membrane protein</topology>
    </subcellularLocation>
</comment>
<dbReference type="GO" id="GO:0080143">
    <property type="term" value="P:regulation of amino acid export"/>
    <property type="evidence" value="ECO:0007669"/>
    <property type="project" value="InterPro"/>
</dbReference>
<evidence type="ECO:0000256" key="7">
    <source>
        <dbReference type="ARBA" id="ARBA00023136"/>
    </source>
</evidence>
<evidence type="ECO:0000256" key="1">
    <source>
        <dbReference type="ARBA" id="ARBA00004167"/>
    </source>
</evidence>
<dbReference type="InterPro" id="IPR040359">
    <property type="entry name" value="GDU"/>
</dbReference>
<evidence type="ECO:0000256" key="4">
    <source>
        <dbReference type="ARBA" id="ARBA00022692"/>
    </source>
</evidence>
<protein>
    <submittedName>
        <fullName evidence="9">Putative Glutamine dumper 2</fullName>
    </submittedName>
</protein>
<comment type="caution">
    <text evidence="9">The sequence shown here is derived from an EMBL/GenBank/DDBJ whole genome shotgun (WGS) entry which is preliminary data.</text>
</comment>
<keyword evidence="4 8" id="KW-0812">Transmembrane</keyword>
<accession>A0A7J7DRE6</accession>
<organism evidence="9 10">
    <name type="scientific">Tripterygium wilfordii</name>
    <name type="common">Thunder God vine</name>
    <dbReference type="NCBI Taxonomy" id="458696"/>
    <lineage>
        <taxon>Eukaryota</taxon>
        <taxon>Viridiplantae</taxon>
        <taxon>Streptophyta</taxon>
        <taxon>Embryophyta</taxon>
        <taxon>Tracheophyta</taxon>
        <taxon>Spermatophyta</taxon>
        <taxon>Magnoliopsida</taxon>
        <taxon>eudicotyledons</taxon>
        <taxon>Gunneridae</taxon>
        <taxon>Pentapetalae</taxon>
        <taxon>rosids</taxon>
        <taxon>fabids</taxon>
        <taxon>Celastrales</taxon>
        <taxon>Celastraceae</taxon>
        <taxon>Tripterygium</taxon>
    </lineage>
</organism>
<evidence type="ECO:0000256" key="6">
    <source>
        <dbReference type="ARBA" id="ARBA00022989"/>
    </source>
</evidence>
<name>A0A7J7DRE6_TRIWF</name>
<evidence type="ECO:0000313" key="10">
    <source>
        <dbReference type="Proteomes" id="UP000593562"/>
    </source>
</evidence>
<dbReference type="InParanoid" id="A0A7J7DRE6"/>
<dbReference type="GO" id="GO:0006865">
    <property type="term" value="P:amino acid transport"/>
    <property type="evidence" value="ECO:0007669"/>
    <property type="project" value="UniProtKB-KW"/>
</dbReference>
<gene>
    <name evidence="9" type="ORF">HS088_TW04G00852</name>
</gene>
<keyword evidence="10" id="KW-1185">Reference proteome</keyword>
<sequence>MRPENNTSSGSGCTRLQCWGSPMAFIFVGLAFILGLTATAVAILVCSNRNSQRLSQGRVAAEAVEPHDPKIVVIMAGDQNPTYLAEPVVLHIPHRKMTN</sequence>
<dbReference type="PANTHER" id="PTHR33228">
    <property type="entry name" value="PROTEIN GLUTAMINE DUMPER 4-RELATED"/>
    <property type="match status" value="1"/>
</dbReference>
<evidence type="ECO:0000256" key="8">
    <source>
        <dbReference type="SAM" id="Phobius"/>
    </source>
</evidence>